<reference evidence="2 3" key="1">
    <citation type="journal article" date="2019" name="Sci. Rep.">
        <title>Colletotrichum shisoi sp. nov., an anthracnose pathogen of Perilla frutescens in Japan: molecular phylogenetic, morphological and genomic evidence.</title>
        <authorList>
            <person name="Gan P."/>
            <person name="Tsushima A."/>
            <person name="Hiroyama R."/>
            <person name="Narusaka M."/>
            <person name="Takano Y."/>
            <person name="Narusaka Y."/>
            <person name="Kawaradani M."/>
            <person name="Damm U."/>
            <person name="Shirasu K."/>
        </authorList>
    </citation>
    <scope>NUCLEOTIDE SEQUENCE [LARGE SCALE GENOMIC DNA]</scope>
    <source>
        <strain evidence="2 3">PG-2018a</strain>
    </source>
</reference>
<evidence type="ECO:0000313" key="3">
    <source>
        <dbReference type="Proteomes" id="UP000326340"/>
    </source>
</evidence>
<sequence>MPPRLPLPLPLPLLGTSLSGYHRIPMPPTRTSSRLQGLWEQTSLSLSLSLLARQMAQSDTSSAASSSAASQTSFQTSSSTSKKRRRQSSPRKHTNLMAIENSIDYISFDGPVAPPPALYRLLNRIETPGRGVGIVSHTREVGHQSKFRLCFPWN</sequence>
<gene>
    <name evidence="2" type="ORF">CSHISOI_08178</name>
</gene>
<feature type="compositionally biased region" description="Low complexity" evidence="1">
    <location>
        <begin position="57"/>
        <end position="80"/>
    </location>
</feature>
<accession>A0A5Q4BIY8</accession>
<evidence type="ECO:0000256" key="1">
    <source>
        <dbReference type="SAM" id="MobiDB-lite"/>
    </source>
</evidence>
<dbReference type="AlphaFoldDB" id="A0A5Q4BIY8"/>
<keyword evidence="3" id="KW-1185">Reference proteome</keyword>
<dbReference type="Proteomes" id="UP000326340">
    <property type="component" value="Unassembled WGS sequence"/>
</dbReference>
<name>A0A5Q4BIY8_9PEZI</name>
<dbReference type="EMBL" id="PUHP01001046">
    <property type="protein sequence ID" value="TQN66932.1"/>
    <property type="molecule type" value="Genomic_DNA"/>
</dbReference>
<dbReference type="OrthoDB" id="4161186at2759"/>
<evidence type="ECO:0000313" key="2">
    <source>
        <dbReference type="EMBL" id="TQN66932.1"/>
    </source>
</evidence>
<feature type="compositionally biased region" description="Basic residues" evidence="1">
    <location>
        <begin position="81"/>
        <end position="94"/>
    </location>
</feature>
<protein>
    <submittedName>
        <fullName evidence="2">Uncharacterized protein</fullName>
    </submittedName>
</protein>
<organism evidence="2 3">
    <name type="scientific">Colletotrichum shisoi</name>
    <dbReference type="NCBI Taxonomy" id="2078593"/>
    <lineage>
        <taxon>Eukaryota</taxon>
        <taxon>Fungi</taxon>
        <taxon>Dikarya</taxon>
        <taxon>Ascomycota</taxon>
        <taxon>Pezizomycotina</taxon>
        <taxon>Sordariomycetes</taxon>
        <taxon>Hypocreomycetidae</taxon>
        <taxon>Glomerellales</taxon>
        <taxon>Glomerellaceae</taxon>
        <taxon>Colletotrichum</taxon>
        <taxon>Colletotrichum destructivum species complex</taxon>
    </lineage>
</organism>
<comment type="caution">
    <text evidence="2">The sequence shown here is derived from an EMBL/GenBank/DDBJ whole genome shotgun (WGS) entry which is preliminary data.</text>
</comment>
<feature type="region of interest" description="Disordered" evidence="1">
    <location>
        <begin position="57"/>
        <end position="95"/>
    </location>
</feature>
<proteinExistence type="predicted"/>